<evidence type="ECO:0000313" key="1">
    <source>
        <dbReference type="EMBL" id="NMW85990.1"/>
    </source>
</evidence>
<accession>A0A848RGP2</accession>
<proteinExistence type="predicted"/>
<dbReference type="Proteomes" id="UP000568273">
    <property type="component" value="Unassembled WGS sequence"/>
</dbReference>
<name>A0A848RGP2_9FIRM</name>
<sequence length="287" mass="32417">MTENTNLTVKFAPYTDEIFKNESRTSLLTNNDFDWTGARSVRIWKFKTAKMNDYARNIFDDNNEPLNPSRYGKLYDLNAETEEMLLKKDRSFIFNIDKLDVDETQGQLETASALARQLREVVIPERDKYIFEEIAKSGVIINGESANKINPDNIYANILKSCEVMDGGEVPDTDIVLVVTPEVYSIIKQAKQLDNTDVGADLRTLGVIAMLDGMKVIKVSNNMLPKDVKYMIVHPSATVTPVKLEDYNIHNDTPLASGDIVTGRICYDAFVLENKKDGIVVYKETVQ</sequence>
<dbReference type="EMBL" id="JABDSR010000018">
    <property type="protein sequence ID" value="NMW85990.1"/>
    <property type="molecule type" value="Genomic_DNA"/>
</dbReference>
<protein>
    <submittedName>
        <fullName evidence="1">Uncharacterized protein</fullName>
    </submittedName>
</protein>
<gene>
    <name evidence="1" type="ORF">HKO22_09670</name>
</gene>
<dbReference type="RefSeq" id="WP_169970316.1">
    <property type="nucleotide sequence ID" value="NZ_JABDSR010000018.1"/>
</dbReference>
<dbReference type="AlphaFoldDB" id="A0A848RGP2"/>
<evidence type="ECO:0000313" key="2">
    <source>
        <dbReference type="Proteomes" id="UP000568273"/>
    </source>
</evidence>
<reference evidence="1" key="1">
    <citation type="submission" date="2020-04" db="EMBL/GenBank/DDBJ databases">
        <title>Peptoniphilus sp. nov. isolated from swine feces.</title>
        <authorList>
            <person name="Ryu S.W."/>
        </authorList>
    </citation>
    <scope>NUCLEOTIDE SEQUENCE [LARGE SCALE GENOMIC DNA]</scope>
    <source>
        <strain evidence="1">AGMB00490</strain>
    </source>
</reference>
<comment type="caution">
    <text evidence="1">The sequence shown here is derived from an EMBL/GenBank/DDBJ whole genome shotgun (WGS) entry which is preliminary data.</text>
</comment>
<organism evidence="1 2">
    <name type="scientific">Peptoniphilus faecalis</name>
    <dbReference type="NCBI Taxonomy" id="2731255"/>
    <lineage>
        <taxon>Bacteria</taxon>
        <taxon>Bacillati</taxon>
        <taxon>Bacillota</taxon>
        <taxon>Tissierellia</taxon>
        <taxon>Tissierellales</taxon>
        <taxon>Peptoniphilaceae</taxon>
        <taxon>Peptoniphilus</taxon>
    </lineage>
</organism>
<keyword evidence="2" id="KW-1185">Reference proteome</keyword>